<dbReference type="SMART" id="SM00054">
    <property type="entry name" value="EFh"/>
    <property type="match status" value="1"/>
</dbReference>
<protein>
    <recommendedName>
        <fullName evidence="3">EF-hand domain-containing protein</fullName>
    </recommendedName>
</protein>
<dbReference type="EMBL" id="MUJZ01019538">
    <property type="protein sequence ID" value="OTF80192.1"/>
    <property type="molecule type" value="Genomic_DNA"/>
</dbReference>
<evidence type="ECO:0000313" key="4">
    <source>
        <dbReference type="EMBL" id="OTF80192.1"/>
    </source>
</evidence>
<accession>A0A1Y3BH45</accession>
<dbReference type="InterPro" id="IPR002048">
    <property type="entry name" value="EF_hand_dom"/>
</dbReference>
<feature type="domain" description="EF-hand" evidence="3">
    <location>
        <begin position="32"/>
        <end position="67"/>
    </location>
</feature>
<evidence type="ECO:0000256" key="1">
    <source>
        <dbReference type="ARBA" id="ARBA00022837"/>
    </source>
</evidence>
<dbReference type="GO" id="GO:0005509">
    <property type="term" value="F:calcium ion binding"/>
    <property type="evidence" value="ECO:0007669"/>
    <property type="project" value="InterPro"/>
</dbReference>
<organism evidence="4 5">
    <name type="scientific">Euroglyphus maynei</name>
    <name type="common">Mayne's house dust mite</name>
    <dbReference type="NCBI Taxonomy" id="6958"/>
    <lineage>
        <taxon>Eukaryota</taxon>
        <taxon>Metazoa</taxon>
        <taxon>Ecdysozoa</taxon>
        <taxon>Arthropoda</taxon>
        <taxon>Chelicerata</taxon>
        <taxon>Arachnida</taxon>
        <taxon>Acari</taxon>
        <taxon>Acariformes</taxon>
        <taxon>Sarcoptiformes</taxon>
        <taxon>Astigmata</taxon>
        <taxon>Psoroptidia</taxon>
        <taxon>Analgoidea</taxon>
        <taxon>Pyroglyphidae</taxon>
        <taxon>Pyroglyphinae</taxon>
        <taxon>Euroglyphus</taxon>
    </lineage>
</organism>
<dbReference type="CDD" id="cd00051">
    <property type="entry name" value="EFh"/>
    <property type="match status" value="1"/>
</dbReference>
<dbReference type="OrthoDB" id="26525at2759"/>
<dbReference type="InterPro" id="IPR011992">
    <property type="entry name" value="EF-hand-dom_pair"/>
</dbReference>
<sequence>MKKAMPSKSSSSSSSTSSSSSKSSHKSKYKKIDDGQLRCAFAMFDTNHDGKLNRDEMKHMMTNIGVAVSDRMLQKIFKEASKSGE</sequence>
<dbReference type="PROSITE" id="PS00018">
    <property type="entry name" value="EF_HAND_1"/>
    <property type="match status" value="1"/>
</dbReference>
<name>A0A1Y3BH45_EURMA</name>
<reference evidence="4 5" key="1">
    <citation type="submission" date="2017-03" db="EMBL/GenBank/DDBJ databases">
        <title>Genome Survey of Euroglyphus maynei.</title>
        <authorList>
            <person name="Arlian L.G."/>
            <person name="Morgan M.S."/>
            <person name="Rider S.D."/>
        </authorList>
    </citation>
    <scope>NUCLEOTIDE SEQUENCE [LARGE SCALE GENOMIC DNA]</scope>
    <source>
        <strain evidence="4">Arlian Lab</strain>
        <tissue evidence="4">Whole body</tissue>
    </source>
</reference>
<feature type="region of interest" description="Disordered" evidence="2">
    <location>
        <begin position="1"/>
        <end position="31"/>
    </location>
</feature>
<keyword evidence="1" id="KW-0106">Calcium</keyword>
<dbReference type="Gene3D" id="1.10.238.10">
    <property type="entry name" value="EF-hand"/>
    <property type="match status" value="1"/>
</dbReference>
<gene>
    <name evidence="4" type="ORF">BLA29_013939</name>
</gene>
<dbReference type="SUPFAM" id="SSF47473">
    <property type="entry name" value="EF-hand"/>
    <property type="match status" value="1"/>
</dbReference>
<dbReference type="Proteomes" id="UP000194236">
    <property type="component" value="Unassembled WGS sequence"/>
</dbReference>
<dbReference type="InterPro" id="IPR018247">
    <property type="entry name" value="EF_Hand_1_Ca_BS"/>
</dbReference>
<comment type="caution">
    <text evidence="4">The sequence shown here is derived from an EMBL/GenBank/DDBJ whole genome shotgun (WGS) entry which is preliminary data.</text>
</comment>
<dbReference type="AlphaFoldDB" id="A0A1Y3BH45"/>
<keyword evidence="5" id="KW-1185">Reference proteome</keyword>
<dbReference type="Pfam" id="PF13499">
    <property type="entry name" value="EF-hand_7"/>
    <property type="match status" value="1"/>
</dbReference>
<feature type="compositionally biased region" description="Low complexity" evidence="2">
    <location>
        <begin position="7"/>
        <end position="22"/>
    </location>
</feature>
<evidence type="ECO:0000256" key="2">
    <source>
        <dbReference type="SAM" id="MobiDB-lite"/>
    </source>
</evidence>
<proteinExistence type="predicted"/>
<evidence type="ECO:0000313" key="5">
    <source>
        <dbReference type="Proteomes" id="UP000194236"/>
    </source>
</evidence>
<evidence type="ECO:0000259" key="3">
    <source>
        <dbReference type="PROSITE" id="PS50222"/>
    </source>
</evidence>
<dbReference type="PROSITE" id="PS50222">
    <property type="entry name" value="EF_HAND_2"/>
    <property type="match status" value="1"/>
</dbReference>